<evidence type="ECO:0000256" key="9">
    <source>
        <dbReference type="RuleBase" id="RU362011"/>
    </source>
</evidence>
<dbReference type="GO" id="GO:0046872">
    <property type="term" value="F:metal ion binding"/>
    <property type="evidence" value="ECO:0007669"/>
    <property type="project" value="UniProtKB-KW"/>
</dbReference>
<feature type="transmembrane region" description="Helical" evidence="9">
    <location>
        <begin position="316"/>
        <end position="343"/>
    </location>
</feature>
<accession>A0A956RQU8</accession>
<evidence type="ECO:0000313" key="12">
    <source>
        <dbReference type="Proteomes" id="UP000697710"/>
    </source>
</evidence>
<evidence type="ECO:0000256" key="6">
    <source>
        <dbReference type="ARBA" id="ARBA00022989"/>
    </source>
</evidence>
<feature type="transmembrane region" description="Helical" evidence="9">
    <location>
        <begin position="364"/>
        <end position="385"/>
    </location>
</feature>
<reference evidence="11" key="1">
    <citation type="submission" date="2020-04" db="EMBL/GenBank/DDBJ databases">
        <authorList>
            <person name="Zhang T."/>
        </authorList>
    </citation>
    <scope>NUCLEOTIDE SEQUENCE</scope>
    <source>
        <strain evidence="11">HKST-UBA01</strain>
    </source>
</reference>
<evidence type="ECO:0000256" key="4">
    <source>
        <dbReference type="ARBA" id="ARBA00022692"/>
    </source>
</evidence>
<dbReference type="InterPro" id="IPR038076">
    <property type="entry name" value="MgtE_N_sf"/>
</dbReference>
<dbReference type="InterPro" id="IPR006668">
    <property type="entry name" value="Mg_transptr_MgtE_intracell_dom"/>
</dbReference>
<name>A0A956RQU8_UNCEI</name>
<feature type="transmembrane region" description="Helical" evidence="9">
    <location>
        <begin position="290"/>
        <end position="310"/>
    </location>
</feature>
<evidence type="ECO:0000313" key="11">
    <source>
        <dbReference type="EMBL" id="MCA9728862.1"/>
    </source>
</evidence>
<evidence type="ECO:0000256" key="7">
    <source>
        <dbReference type="ARBA" id="ARBA00023136"/>
    </source>
</evidence>
<keyword evidence="5 9" id="KW-0460">Magnesium</keyword>
<dbReference type="SMART" id="SM00924">
    <property type="entry name" value="MgtE_N"/>
    <property type="match status" value="1"/>
</dbReference>
<evidence type="ECO:0000259" key="10">
    <source>
        <dbReference type="PROSITE" id="PS51371"/>
    </source>
</evidence>
<evidence type="ECO:0000256" key="1">
    <source>
        <dbReference type="ARBA" id="ARBA00004141"/>
    </source>
</evidence>
<dbReference type="EMBL" id="JAGQHR010000497">
    <property type="protein sequence ID" value="MCA9728862.1"/>
    <property type="molecule type" value="Genomic_DNA"/>
</dbReference>
<dbReference type="Proteomes" id="UP000697710">
    <property type="component" value="Unassembled WGS sequence"/>
</dbReference>
<comment type="similarity">
    <text evidence="2 9">Belongs to the SLC41A transporter family.</text>
</comment>
<keyword evidence="8" id="KW-0129">CBS domain</keyword>
<dbReference type="PANTHER" id="PTHR41394:SF5">
    <property type="entry name" value="SLC41A_MGTE INTEGRAL MEMBRANE DOMAIN-CONTAINING PROTEIN"/>
    <property type="match status" value="1"/>
</dbReference>
<feature type="transmembrane region" description="Helical" evidence="9">
    <location>
        <begin position="391"/>
        <end position="417"/>
    </location>
</feature>
<feature type="domain" description="CBS" evidence="10">
    <location>
        <begin position="141"/>
        <end position="206"/>
    </location>
</feature>
<organism evidence="11 12">
    <name type="scientific">Eiseniibacteriota bacterium</name>
    <dbReference type="NCBI Taxonomy" id="2212470"/>
    <lineage>
        <taxon>Bacteria</taxon>
        <taxon>Candidatus Eiseniibacteriota</taxon>
    </lineage>
</organism>
<dbReference type="Pfam" id="PF00571">
    <property type="entry name" value="CBS"/>
    <property type="match status" value="2"/>
</dbReference>
<evidence type="ECO:0000256" key="3">
    <source>
        <dbReference type="ARBA" id="ARBA00022448"/>
    </source>
</evidence>
<dbReference type="CDD" id="cd04606">
    <property type="entry name" value="CBS_pair_Mg_transporter"/>
    <property type="match status" value="1"/>
</dbReference>
<comment type="function">
    <text evidence="9">Acts as a magnesium transporter.</text>
</comment>
<keyword evidence="3 9" id="KW-0813">Transport</keyword>
<keyword evidence="6 9" id="KW-1133">Transmembrane helix</keyword>
<dbReference type="SUPFAM" id="SSF161093">
    <property type="entry name" value="MgtE membrane domain-like"/>
    <property type="match status" value="1"/>
</dbReference>
<comment type="subunit">
    <text evidence="9">Homodimer.</text>
</comment>
<dbReference type="NCBIfam" id="TIGR00400">
    <property type="entry name" value="mgtE"/>
    <property type="match status" value="1"/>
</dbReference>
<dbReference type="InterPro" id="IPR046342">
    <property type="entry name" value="CBS_dom_sf"/>
</dbReference>
<dbReference type="Gene3D" id="3.10.580.10">
    <property type="entry name" value="CBS-domain"/>
    <property type="match status" value="1"/>
</dbReference>
<dbReference type="GO" id="GO:0015095">
    <property type="term" value="F:magnesium ion transmembrane transporter activity"/>
    <property type="evidence" value="ECO:0007669"/>
    <property type="project" value="UniProtKB-UniRule"/>
</dbReference>
<proteinExistence type="inferred from homology"/>
<dbReference type="SMART" id="SM00116">
    <property type="entry name" value="CBS"/>
    <property type="match status" value="2"/>
</dbReference>
<evidence type="ECO:0000256" key="8">
    <source>
        <dbReference type="PROSITE-ProRule" id="PRU00703"/>
    </source>
</evidence>
<dbReference type="Gene3D" id="1.10.357.20">
    <property type="entry name" value="SLC41 divalent cation transporters, integral membrane domain"/>
    <property type="match status" value="1"/>
</dbReference>
<dbReference type="InterPro" id="IPR000644">
    <property type="entry name" value="CBS_dom"/>
</dbReference>
<dbReference type="Pfam" id="PF03448">
    <property type="entry name" value="MgtE_N"/>
    <property type="match status" value="1"/>
</dbReference>
<dbReference type="Pfam" id="PF01769">
    <property type="entry name" value="MgtE"/>
    <property type="match status" value="1"/>
</dbReference>
<dbReference type="InterPro" id="IPR006669">
    <property type="entry name" value="MgtE_transporter"/>
</dbReference>
<keyword evidence="9" id="KW-0479">Metal-binding</keyword>
<dbReference type="SUPFAM" id="SSF158791">
    <property type="entry name" value="MgtE N-terminal domain-like"/>
    <property type="match status" value="1"/>
</dbReference>
<dbReference type="AlphaFoldDB" id="A0A956RQU8"/>
<evidence type="ECO:0000256" key="2">
    <source>
        <dbReference type="ARBA" id="ARBA00009749"/>
    </source>
</evidence>
<comment type="subcellular location">
    <subcellularLocation>
        <location evidence="9">Cell membrane</location>
        <topology evidence="9">Multi-pass membrane protein</topology>
    </subcellularLocation>
    <subcellularLocation>
        <location evidence="1">Membrane</location>
        <topology evidence="1">Multi-pass membrane protein</topology>
    </subcellularLocation>
</comment>
<gene>
    <name evidence="11" type="primary">mgtE</name>
    <name evidence="11" type="ORF">KC729_14320</name>
</gene>
<dbReference type="PANTHER" id="PTHR41394">
    <property type="entry name" value="MAGNESIUM TRANSPORTER MGTE"/>
    <property type="match status" value="1"/>
</dbReference>
<feature type="domain" description="CBS" evidence="10">
    <location>
        <begin position="207"/>
        <end position="265"/>
    </location>
</feature>
<dbReference type="Gene3D" id="1.25.60.10">
    <property type="entry name" value="MgtE N-terminal domain-like"/>
    <property type="match status" value="1"/>
</dbReference>
<keyword evidence="7 9" id="KW-0472">Membrane</keyword>
<sequence>MIDPDSGTVRSSDELIQLLDGGDAAALVDYLHQLSGVELARIVSHLSPDEQVRFWTTLPAEQAADHIEELSTAQAAGVIEQLPVAHAAAILEELPSDERADVLNEIDEPTAEAVLARFPSEEAAWIRRLTEYDADVAGGLMITEFLAFPAHLTVGELIDELRAAPEDYSEYEVQYIYVVDDFGRLEGVLRLRDLLLTPNQVSISKIMLRAPVAVRDDTDLVRLERLFDHHPFLAIPVTDADGILLGVLRRFDVEEAVESRSGGEFLRSQGIVGGEELRSMPLRRRAGRRLSWLSVNILLNIAAASVIAAYQDTLAVAIALAVFLPIISDMSGCSGNQAVAVSIRELSLGLLLPRDYVRVWLKEITVGLINGAVLGLLLGLAAYLWKHNLYLSLVVTAAMAINTLIAVSIGGLIPLLLRRLRLDPALASGPLLTTVTDMCGFFLVLSLATMVLSRLA</sequence>
<dbReference type="InterPro" id="IPR006667">
    <property type="entry name" value="SLC41_membr_dom"/>
</dbReference>
<dbReference type="GO" id="GO:0005886">
    <property type="term" value="C:plasma membrane"/>
    <property type="evidence" value="ECO:0007669"/>
    <property type="project" value="UniProtKB-SubCell"/>
</dbReference>
<dbReference type="SUPFAM" id="SSF54631">
    <property type="entry name" value="CBS-domain pair"/>
    <property type="match status" value="1"/>
</dbReference>
<dbReference type="PROSITE" id="PS51371">
    <property type="entry name" value="CBS"/>
    <property type="match status" value="2"/>
</dbReference>
<keyword evidence="4 9" id="KW-0812">Transmembrane</keyword>
<feature type="transmembrane region" description="Helical" evidence="9">
    <location>
        <begin position="429"/>
        <end position="452"/>
    </location>
</feature>
<evidence type="ECO:0000256" key="5">
    <source>
        <dbReference type="ARBA" id="ARBA00022842"/>
    </source>
</evidence>
<comment type="caution">
    <text evidence="11">The sequence shown here is derived from an EMBL/GenBank/DDBJ whole genome shotgun (WGS) entry which is preliminary data.</text>
</comment>
<protein>
    <recommendedName>
        <fullName evidence="9">Magnesium transporter MgtE</fullName>
    </recommendedName>
</protein>
<reference evidence="11" key="2">
    <citation type="journal article" date="2021" name="Microbiome">
        <title>Successional dynamics and alternative stable states in a saline activated sludge microbial community over 9 years.</title>
        <authorList>
            <person name="Wang Y."/>
            <person name="Ye J."/>
            <person name="Ju F."/>
            <person name="Liu L."/>
            <person name="Boyd J.A."/>
            <person name="Deng Y."/>
            <person name="Parks D.H."/>
            <person name="Jiang X."/>
            <person name="Yin X."/>
            <person name="Woodcroft B.J."/>
            <person name="Tyson G.W."/>
            <person name="Hugenholtz P."/>
            <person name="Polz M.F."/>
            <person name="Zhang T."/>
        </authorList>
    </citation>
    <scope>NUCLEOTIDE SEQUENCE</scope>
    <source>
        <strain evidence="11">HKST-UBA01</strain>
    </source>
</reference>
<keyword evidence="9" id="KW-1003">Cell membrane</keyword>
<dbReference type="InterPro" id="IPR036739">
    <property type="entry name" value="SLC41_membr_dom_sf"/>
</dbReference>